<reference evidence="2" key="1">
    <citation type="submission" date="2023-03" db="EMBL/GenBank/DDBJ databases">
        <title>Edaphobacter sp.</title>
        <authorList>
            <person name="Huber K.J."/>
            <person name="Papendorf J."/>
            <person name="Pilke C."/>
            <person name="Bunk B."/>
            <person name="Sproeer C."/>
            <person name="Pester M."/>
        </authorList>
    </citation>
    <scope>NUCLEOTIDE SEQUENCE</scope>
    <source>
        <strain evidence="2">DSM 110680</strain>
    </source>
</reference>
<proteinExistence type="predicted"/>
<keyword evidence="2" id="KW-0378">Hydrolase</keyword>
<dbReference type="GO" id="GO:0004519">
    <property type="term" value="F:endonuclease activity"/>
    <property type="evidence" value="ECO:0007669"/>
    <property type="project" value="UniProtKB-KW"/>
</dbReference>
<sequence>MNKDSAQFRIASYNTHKCRGIHGTISPDRVIRVIEELGADILCLQEIVDAEGGTGKFDQARQISEAFPDLNVSFGETRPLHGGRYGNMLMTRFPIVETRTHDITKSTREERGVLQCAIEVGTDRIVNVFNVHLGTGYMERRKQIAVLIGEDILAQPDLSGPRIVIGDFNEWTRGLTTRLLQQSFQSDRPIRNRRSARTYPGVLPILSLDHCYYEAPLEMKSTEIWRSRRAMIASDHLPLIADFHLPANGKH</sequence>
<feature type="domain" description="Endonuclease/exonuclease/phosphatase" evidence="1">
    <location>
        <begin position="12"/>
        <end position="236"/>
    </location>
</feature>
<evidence type="ECO:0000313" key="2">
    <source>
        <dbReference type="EMBL" id="XBH17801.1"/>
    </source>
</evidence>
<dbReference type="PANTHER" id="PTHR14859:SF15">
    <property type="entry name" value="ENDONUCLEASE_EXONUCLEASE_PHOSPHATASE DOMAIN-CONTAINING PROTEIN"/>
    <property type="match status" value="1"/>
</dbReference>
<dbReference type="Gene3D" id="3.60.10.10">
    <property type="entry name" value="Endonuclease/exonuclease/phosphatase"/>
    <property type="match status" value="1"/>
</dbReference>
<accession>A0AAU7DKA2</accession>
<dbReference type="InterPro" id="IPR005135">
    <property type="entry name" value="Endo/exonuclease/phosphatase"/>
</dbReference>
<organism evidence="2">
    <name type="scientific">Telmatobacter sp. DSM 110680</name>
    <dbReference type="NCBI Taxonomy" id="3036704"/>
    <lineage>
        <taxon>Bacteria</taxon>
        <taxon>Pseudomonadati</taxon>
        <taxon>Acidobacteriota</taxon>
        <taxon>Terriglobia</taxon>
        <taxon>Terriglobales</taxon>
        <taxon>Acidobacteriaceae</taxon>
        <taxon>Telmatobacter</taxon>
    </lineage>
</organism>
<keyword evidence="2" id="KW-0255">Endonuclease</keyword>
<evidence type="ECO:0000259" key="1">
    <source>
        <dbReference type="Pfam" id="PF03372"/>
    </source>
</evidence>
<protein>
    <submittedName>
        <fullName evidence="2">Endonuclease/exonuclease/phosphatase family protein</fullName>
    </submittedName>
</protein>
<dbReference type="InterPro" id="IPR036691">
    <property type="entry name" value="Endo/exonu/phosph_ase_sf"/>
</dbReference>
<dbReference type="AlphaFoldDB" id="A0AAU7DKA2"/>
<dbReference type="EMBL" id="CP121196">
    <property type="protein sequence ID" value="XBH17801.1"/>
    <property type="molecule type" value="Genomic_DNA"/>
</dbReference>
<dbReference type="GO" id="GO:0006506">
    <property type="term" value="P:GPI anchor biosynthetic process"/>
    <property type="evidence" value="ECO:0007669"/>
    <property type="project" value="TreeGrafter"/>
</dbReference>
<name>A0AAU7DKA2_9BACT</name>
<dbReference type="InterPro" id="IPR051916">
    <property type="entry name" value="GPI-anchor_lipid_remodeler"/>
</dbReference>
<dbReference type="GO" id="GO:0016020">
    <property type="term" value="C:membrane"/>
    <property type="evidence" value="ECO:0007669"/>
    <property type="project" value="GOC"/>
</dbReference>
<dbReference type="SUPFAM" id="SSF56219">
    <property type="entry name" value="DNase I-like"/>
    <property type="match status" value="1"/>
</dbReference>
<dbReference type="Pfam" id="PF03372">
    <property type="entry name" value="Exo_endo_phos"/>
    <property type="match status" value="1"/>
</dbReference>
<gene>
    <name evidence="2" type="ORF">P8935_00370</name>
</gene>
<dbReference type="RefSeq" id="WP_348263026.1">
    <property type="nucleotide sequence ID" value="NZ_CP121196.1"/>
</dbReference>
<dbReference type="PANTHER" id="PTHR14859">
    <property type="entry name" value="CALCOFLUOR WHITE HYPERSENSITIVE PROTEIN PRECURSOR"/>
    <property type="match status" value="1"/>
</dbReference>
<keyword evidence="2" id="KW-0540">Nuclease</keyword>